<keyword evidence="10 16" id="KW-0862">Zinc</keyword>
<dbReference type="InterPro" id="IPR002933">
    <property type="entry name" value="Peptidase_M20"/>
</dbReference>
<evidence type="ECO:0000313" key="18">
    <source>
        <dbReference type="EMBL" id="SET19291.1"/>
    </source>
</evidence>
<feature type="active site" evidence="16">
    <location>
        <position position="77"/>
    </location>
</feature>
<dbReference type="SUPFAM" id="SSF55031">
    <property type="entry name" value="Bacterial exopeptidase dimerisation domain"/>
    <property type="match status" value="1"/>
</dbReference>
<evidence type="ECO:0000256" key="14">
    <source>
        <dbReference type="ARBA" id="ARBA00031891"/>
    </source>
</evidence>
<dbReference type="SUPFAM" id="SSF53187">
    <property type="entry name" value="Zn-dependent exopeptidases"/>
    <property type="match status" value="1"/>
</dbReference>
<dbReference type="FunFam" id="3.40.630.10:FF:000005">
    <property type="entry name" value="Succinyl-diaminopimelate desuccinylase"/>
    <property type="match status" value="1"/>
</dbReference>
<evidence type="ECO:0000256" key="13">
    <source>
        <dbReference type="ARBA" id="ARBA00023285"/>
    </source>
</evidence>
<dbReference type="STRING" id="1123402.SAMN02583745_01623"/>
<protein>
    <recommendedName>
        <fullName evidence="6 16">Succinyl-diaminopimelate desuccinylase</fullName>
        <shortName evidence="16">SDAP desuccinylase</shortName>
        <ecNumber evidence="5 16">3.5.1.18</ecNumber>
    </recommendedName>
    <alternativeName>
        <fullName evidence="14 16">N-succinyl-LL-2,6-diaminoheptanedioate amidohydrolase</fullName>
    </alternativeName>
</protein>
<feature type="binding site" evidence="16">
    <location>
        <position position="357"/>
    </location>
    <ligand>
        <name>Zn(2+)</name>
        <dbReference type="ChEBI" id="CHEBI:29105"/>
        <label>2</label>
    </ligand>
</feature>
<dbReference type="CDD" id="cd03891">
    <property type="entry name" value="M20_DapE_proteobac"/>
    <property type="match status" value="1"/>
</dbReference>
<dbReference type="Gene3D" id="3.40.630.10">
    <property type="entry name" value="Zn peptidases"/>
    <property type="match status" value="2"/>
</dbReference>
<dbReference type="EMBL" id="FOHV01000011">
    <property type="protein sequence ID" value="SET19291.1"/>
    <property type="molecule type" value="Genomic_DNA"/>
</dbReference>
<evidence type="ECO:0000256" key="2">
    <source>
        <dbReference type="ARBA" id="ARBA00005130"/>
    </source>
</evidence>
<feature type="active site" description="Proton acceptor" evidence="16">
    <location>
        <position position="142"/>
    </location>
</feature>
<evidence type="ECO:0000259" key="17">
    <source>
        <dbReference type="Pfam" id="PF07687"/>
    </source>
</evidence>
<feature type="binding site" evidence="16">
    <location>
        <position position="75"/>
    </location>
    <ligand>
        <name>Zn(2+)</name>
        <dbReference type="ChEBI" id="CHEBI:29105"/>
        <label>1</label>
    </ligand>
</feature>
<sequence length="384" mass="42162">MPNNIQSKQFITQLLSQLIEKPSVSPNDCGCQEILINHLEKLGFVIERMPFGEVSNFWAVLETKNPGPTLVFSGHTDVVPTGNEADWTYPPFTPTVVGDLIYGRGTADMKGSIAAMMLAADTFTKSSHFKRGRLAFLITSDEEDKAIDGTQKVVEVLRSRNEQVDYCVVGEPSSRDMLGDVVKNGRRGSLTGNLKVNGVQGHVAYPHLAKNPVHLALAALDELTHEVWDDGNAFFPATSFQIANVNAGTGSPNVIPGEMLVQFNFRFGTELTVDLIKFRVTEILDKYKFDYDLDWWLSGLPFLTADGHLVEAVSNSVTEFIGLTPMLETTGGTSDGRFIATLGTQVVEIGPINEMIHKVDEHVSLNDLVTLNKIYNSIMKSILG</sequence>
<dbReference type="Proteomes" id="UP000242642">
    <property type="component" value="Unassembled WGS sequence"/>
</dbReference>
<evidence type="ECO:0000256" key="12">
    <source>
        <dbReference type="ARBA" id="ARBA00023154"/>
    </source>
</evidence>
<evidence type="ECO:0000256" key="10">
    <source>
        <dbReference type="ARBA" id="ARBA00022833"/>
    </source>
</evidence>
<name>A0A1I0CI34_9GAMM</name>
<comment type="cofactor">
    <cofactor evidence="16">
        <name>Zn(2+)</name>
        <dbReference type="ChEBI" id="CHEBI:29105"/>
    </cofactor>
    <cofactor evidence="16">
        <name>Co(2+)</name>
        <dbReference type="ChEBI" id="CHEBI:48828"/>
    </cofactor>
    <text evidence="16">Binds 2 Zn(2+) or Co(2+) ions per subunit.</text>
</comment>
<dbReference type="GO" id="GO:0009089">
    <property type="term" value="P:lysine biosynthetic process via diaminopimelate"/>
    <property type="evidence" value="ECO:0007669"/>
    <property type="project" value="UniProtKB-UniRule"/>
</dbReference>
<comment type="function">
    <text evidence="16">Catalyzes the hydrolysis of N-succinyl-L,L-diaminopimelic acid (SDAP), forming succinate and LL-2,6-diaminopimelate (DAP), an intermediate involved in the bacterial biosynthesis of lysine and meso-diaminopimelic acid, an essential component of bacterial cell walls.</text>
</comment>
<dbReference type="PANTHER" id="PTHR43808">
    <property type="entry name" value="ACETYLORNITHINE DEACETYLASE"/>
    <property type="match status" value="1"/>
</dbReference>
<dbReference type="OrthoDB" id="9809784at2"/>
<keyword evidence="9 16" id="KW-0378">Hydrolase</keyword>
<comment type="catalytic activity">
    <reaction evidence="15 16">
        <text>N-succinyl-(2S,6S)-2,6-diaminopimelate + H2O = (2S,6S)-2,6-diaminopimelate + succinate</text>
        <dbReference type="Rhea" id="RHEA:22608"/>
        <dbReference type="ChEBI" id="CHEBI:15377"/>
        <dbReference type="ChEBI" id="CHEBI:30031"/>
        <dbReference type="ChEBI" id="CHEBI:57609"/>
        <dbReference type="ChEBI" id="CHEBI:58087"/>
        <dbReference type="EC" id="3.5.1.18"/>
    </reaction>
</comment>
<dbReference type="InterPro" id="IPR005941">
    <property type="entry name" value="DapE_proteobac"/>
</dbReference>
<feature type="binding site" evidence="16">
    <location>
        <position position="143"/>
    </location>
    <ligand>
        <name>Zn(2+)</name>
        <dbReference type="ChEBI" id="CHEBI:29105"/>
        <label>2</label>
    </ligand>
</feature>
<dbReference type="AlphaFoldDB" id="A0A1I0CI34"/>
<evidence type="ECO:0000256" key="11">
    <source>
        <dbReference type="ARBA" id="ARBA00022915"/>
    </source>
</evidence>
<feature type="binding site" evidence="16">
    <location>
        <position position="171"/>
    </location>
    <ligand>
        <name>Zn(2+)</name>
        <dbReference type="ChEBI" id="CHEBI:29105"/>
        <label>1</label>
    </ligand>
</feature>
<dbReference type="PANTHER" id="PTHR43808:SF31">
    <property type="entry name" value="N-ACETYL-L-CITRULLINE DEACETYLASE"/>
    <property type="match status" value="1"/>
</dbReference>
<reference evidence="19" key="1">
    <citation type="submission" date="2016-10" db="EMBL/GenBank/DDBJ databases">
        <authorList>
            <person name="Varghese N."/>
            <person name="Submissions S."/>
        </authorList>
    </citation>
    <scope>NUCLEOTIDE SEQUENCE [LARGE SCALE GENOMIC DNA]</scope>
    <source>
        <strain evidence="19">DSM 18579</strain>
    </source>
</reference>
<evidence type="ECO:0000256" key="7">
    <source>
        <dbReference type="ARBA" id="ARBA00022605"/>
    </source>
</evidence>
<dbReference type="GO" id="GO:0008777">
    <property type="term" value="F:acetylornithine deacetylase activity"/>
    <property type="evidence" value="ECO:0007669"/>
    <property type="project" value="TreeGrafter"/>
</dbReference>
<evidence type="ECO:0000313" key="19">
    <source>
        <dbReference type="Proteomes" id="UP000242642"/>
    </source>
</evidence>
<proteinExistence type="inferred from homology"/>
<dbReference type="Pfam" id="PF07687">
    <property type="entry name" value="M20_dimer"/>
    <property type="match status" value="1"/>
</dbReference>
<dbReference type="HAMAP" id="MF_01690">
    <property type="entry name" value="DapE"/>
    <property type="match status" value="1"/>
</dbReference>
<feature type="domain" description="Peptidase M20 dimerisation" evidence="17">
    <location>
        <begin position="184"/>
        <end position="289"/>
    </location>
</feature>
<dbReference type="GO" id="GO:0050897">
    <property type="term" value="F:cobalt ion binding"/>
    <property type="evidence" value="ECO:0007669"/>
    <property type="project" value="UniProtKB-UniRule"/>
</dbReference>
<evidence type="ECO:0000256" key="6">
    <source>
        <dbReference type="ARBA" id="ARBA00022391"/>
    </source>
</evidence>
<dbReference type="InterPro" id="IPR011650">
    <property type="entry name" value="Peptidase_M20_dimer"/>
</dbReference>
<keyword evidence="19" id="KW-1185">Reference proteome</keyword>
<dbReference type="InterPro" id="IPR050072">
    <property type="entry name" value="Peptidase_M20A"/>
</dbReference>
<keyword evidence="12 16" id="KW-0457">Lysine biosynthesis</keyword>
<evidence type="ECO:0000256" key="15">
    <source>
        <dbReference type="ARBA" id="ARBA00051301"/>
    </source>
</evidence>
<dbReference type="GO" id="GO:0008270">
    <property type="term" value="F:zinc ion binding"/>
    <property type="evidence" value="ECO:0007669"/>
    <property type="project" value="UniProtKB-UniRule"/>
</dbReference>
<organism evidence="18 19">
    <name type="scientific">Thorsellia anophelis DSM 18579</name>
    <dbReference type="NCBI Taxonomy" id="1123402"/>
    <lineage>
        <taxon>Bacteria</taxon>
        <taxon>Pseudomonadati</taxon>
        <taxon>Pseudomonadota</taxon>
        <taxon>Gammaproteobacteria</taxon>
        <taxon>Enterobacterales</taxon>
        <taxon>Thorselliaceae</taxon>
        <taxon>Thorsellia</taxon>
    </lineage>
</organism>
<dbReference type="Pfam" id="PF01546">
    <property type="entry name" value="Peptidase_M20"/>
    <property type="match status" value="1"/>
</dbReference>
<accession>A0A1I0CI34</accession>
<dbReference type="NCBIfam" id="TIGR01246">
    <property type="entry name" value="dapE_proteo"/>
    <property type="match status" value="1"/>
</dbReference>
<keyword evidence="13 16" id="KW-0170">Cobalt</keyword>
<evidence type="ECO:0000256" key="9">
    <source>
        <dbReference type="ARBA" id="ARBA00022801"/>
    </source>
</evidence>
<evidence type="ECO:0000256" key="5">
    <source>
        <dbReference type="ARBA" id="ARBA00011921"/>
    </source>
</evidence>
<dbReference type="UniPathway" id="UPA00034">
    <property type="reaction ID" value="UER00021"/>
</dbReference>
<dbReference type="GO" id="GO:0006526">
    <property type="term" value="P:L-arginine biosynthetic process"/>
    <property type="evidence" value="ECO:0007669"/>
    <property type="project" value="TreeGrafter"/>
</dbReference>
<evidence type="ECO:0000256" key="3">
    <source>
        <dbReference type="ARBA" id="ARBA00006746"/>
    </source>
</evidence>
<evidence type="ECO:0000256" key="4">
    <source>
        <dbReference type="ARBA" id="ARBA00011738"/>
    </source>
</evidence>
<comment type="pathway">
    <text evidence="2 16">Amino-acid biosynthesis; L-lysine biosynthesis via DAP pathway; LL-2,6-diaminopimelate from (S)-tetrahydrodipicolinate (succinylase route): step 3/3.</text>
</comment>
<comment type="cofactor">
    <cofactor evidence="1">
        <name>Co(2+)</name>
        <dbReference type="ChEBI" id="CHEBI:48828"/>
    </cofactor>
</comment>
<dbReference type="InterPro" id="IPR036264">
    <property type="entry name" value="Bact_exopeptidase_dim_dom"/>
</dbReference>
<evidence type="ECO:0000256" key="1">
    <source>
        <dbReference type="ARBA" id="ARBA00001941"/>
    </source>
</evidence>
<comment type="similarity">
    <text evidence="3 16">Belongs to the peptidase M20A family. DapE subfamily.</text>
</comment>
<feature type="binding site" evidence="16">
    <location>
        <position position="108"/>
    </location>
    <ligand>
        <name>Zn(2+)</name>
        <dbReference type="ChEBI" id="CHEBI:29105"/>
        <label>1</label>
    </ligand>
</feature>
<keyword evidence="7 16" id="KW-0028">Amino-acid biosynthesis</keyword>
<dbReference type="RefSeq" id="WP_093319514.1">
    <property type="nucleotide sequence ID" value="NZ_FOHV01000011.1"/>
</dbReference>
<gene>
    <name evidence="16" type="primary">dapE</name>
    <name evidence="18" type="ORF">SAMN02583745_01623</name>
</gene>
<dbReference type="GO" id="GO:0019877">
    <property type="term" value="P:diaminopimelate biosynthetic process"/>
    <property type="evidence" value="ECO:0007669"/>
    <property type="project" value="UniProtKB-UniRule"/>
</dbReference>
<keyword evidence="11 16" id="KW-0220">Diaminopimelate biosynthesis</keyword>
<evidence type="ECO:0000256" key="16">
    <source>
        <dbReference type="HAMAP-Rule" id="MF_01690"/>
    </source>
</evidence>
<keyword evidence="8 16" id="KW-0479">Metal-binding</keyword>
<dbReference type="Gene3D" id="3.30.70.360">
    <property type="match status" value="1"/>
</dbReference>
<dbReference type="NCBIfam" id="NF009557">
    <property type="entry name" value="PRK13009.1"/>
    <property type="match status" value="1"/>
</dbReference>
<dbReference type="EC" id="3.5.1.18" evidence="5 16"/>
<evidence type="ECO:0000256" key="8">
    <source>
        <dbReference type="ARBA" id="ARBA00022723"/>
    </source>
</evidence>
<feature type="binding site" evidence="16">
    <location>
        <position position="108"/>
    </location>
    <ligand>
        <name>Zn(2+)</name>
        <dbReference type="ChEBI" id="CHEBI:29105"/>
        <label>2</label>
    </ligand>
</feature>
<dbReference type="GO" id="GO:0009014">
    <property type="term" value="F:succinyl-diaminopimelate desuccinylase activity"/>
    <property type="evidence" value="ECO:0007669"/>
    <property type="project" value="UniProtKB-UniRule"/>
</dbReference>
<comment type="subunit">
    <text evidence="4 16">Homodimer.</text>
</comment>